<evidence type="ECO:0000313" key="2">
    <source>
        <dbReference type="Proteomes" id="UP001054945"/>
    </source>
</evidence>
<gene>
    <name evidence="1" type="ORF">CEXT_671131</name>
</gene>
<dbReference type="EMBL" id="BPLR01004495">
    <property type="protein sequence ID" value="GIX95338.1"/>
    <property type="molecule type" value="Genomic_DNA"/>
</dbReference>
<comment type="caution">
    <text evidence="1">The sequence shown here is derived from an EMBL/GenBank/DDBJ whole genome shotgun (WGS) entry which is preliminary data.</text>
</comment>
<proteinExistence type="predicted"/>
<keyword evidence="2" id="KW-1185">Reference proteome</keyword>
<dbReference type="AlphaFoldDB" id="A0AAV4PE69"/>
<sequence>MIKNLKYHRNVKQQIAGKTLNKKHSANFIKLHIFSGKKFLLSFRTKPLNGPVRNSFSWNRKPFRLTTPAEDVGEKDISRVDKETPIGLLAAYRLSGFLSSRSLLLPQVDLLSVLHI</sequence>
<reference evidence="1 2" key="1">
    <citation type="submission" date="2021-06" db="EMBL/GenBank/DDBJ databases">
        <title>Caerostris extrusa draft genome.</title>
        <authorList>
            <person name="Kono N."/>
            <person name="Arakawa K."/>
        </authorList>
    </citation>
    <scope>NUCLEOTIDE SEQUENCE [LARGE SCALE GENOMIC DNA]</scope>
</reference>
<protein>
    <submittedName>
        <fullName evidence="1">Uncharacterized protein</fullName>
    </submittedName>
</protein>
<evidence type="ECO:0000313" key="1">
    <source>
        <dbReference type="EMBL" id="GIX95338.1"/>
    </source>
</evidence>
<dbReference type="Proteomes" id="UP001054945">
    <property type="component" value="Unassembled WGS sequence"/>
</dbReference>
<organism evidence="1 2">
    <name type="scientific">Caerostris extrusa</name>
    <name type="common">Bark spider</name>
    <name type="synonym">Caerostris bankana</name>
    <dbReference type="NCBI Taxonomy" id="172846"/>
    <lineage>
        <taxon>Eukaryota</taxon>
        <taxon>Metazoa</taxon>
        <taxon>Ecdysozoa</taxon>
        <taxon>Arthropoda</taxon>
        <taxon>Chelicerata</taxon>
        <taxon>Arachnida</taxon>
        <taxon>Araneae</taxon>
        <taxon>Araneomorphae</taxon>
        <taxon>Entelegynae</taxon>
        <taxon>Araneoidea</taxon>
        <taxon>Araneidae</taxon>
        <taxon>Caerostris</taxon>
    </lineage>
</organism>
<accession>A0AAV4PE69</accession>
<name>A0AAV4PE69_CAEEX</name>